<dbReference type="GO" id="GO:0005886">
    <property type="term" value="C:plasma membrane"/>
    <property type="evidence" value="ECO:0007669"/>
    <property type="project" value="TreeGrafter"/>
</dbReference>
<dbReference type="SMART" id="SM00013">
    <property type="entry name" value="LRRNT"/>
    <property type="match status" value="2"/>
</dbReference>
<evidence type="ECO:0000256" key="1">
    <source>
        <dbReference type="ARBA" id="ARBA00004498"/>
    </source>
</evidence>
<dbReference type="EMBL" id="RHFK02000001">
    <property type="protein sequence ID" value="TWW81560.1"/>
    <property type="molecule type" value="Genomic_DNA"/>
</dbReference>
<keyword evidence="5" id="KW-0732">Signal</keyword>
<evidence type="ECO:0000259" key="11">
    <source>
        <dbReference type="SMART" id="SM00013"/>
    </source>
</evidence>
<dbReference type="Pfam" id="PF07834">
    <property type="entry name" value="RanGAP1_C"/>
    <property type="match status" value="1"/>
</dbReference>
<keyword evidence="2" id="KW-0964">Secreted</keyword>
<feature type="domain" description="LRRCT" evidence="12">
    <location>
        <begin position="1284"/>
        <end position="1331"/>
    </location>
</feature>
<dbReference type="SUPFAM" id="SSF52047">
    <property type="entry name" value="RNI-like"/>
    <property type="match status" value="1"/>
</dbReference>
<dbReference type="FunFam" id="3.80.10.10:FF:000311">
    <property type="entry name" value="Chondroadherin-like a"/>
    <property type="match status" value="1"/>
</dbReference>
<dbReference type="SMART" id="SM00369">
    <property type="entry name" value="LRR_TYP"/>
    <property type="match status" value="18"/>
</dbReference>
<dbReference type="FunFam" id="3.80.10.10:FF:000059">
    <property type="entry name" value="Chondroadherin like"/>
    <property type="match status" value="1"/>
</dbReference>
<evidence type="ECO:0000256" key="8">
    <source>
        <dbReference type="ARBA" id="ARBA00023180"/>
    </source>
</evidence>
<keyword evidence="8" id="KW-0325">Glycoprotein</keyword>
<evidence type="ECO:0000313" key="14">
    <source>
        <dbReference type="Proteomes" id="UP000324091"/>
    </source>
</evidence>
<dbReference type="SMART" id="SM00364">
    <property type="entry name" value="LRR_BAC"/>
    <property type="match status" value="4"/>
</dbReference>
<evidence type="ECO:0000256" key="4">
    <source>
        <dbReference type="ARBA" id="ARBA00022614"/>
    </source>
</evidence>
<dbReference type="SMART" id="SM00082">
    <property type="entry name" value="LRRCT"/>
    <property type="match status" value="2"/>
</dbReference>
<comment type="similarity">
    <text evidence="9">Belongs to the small leucine-rich proteoglycan (SLRP) family. SLRP class IV subfamily.</text>
</comment>
<organism evidence="13 14">
    <name type="scientific">Takifugu flavidus</name>
    <name type="common">sansaifugu</name>
    <dbReference type="NCBI Taxonomy" id="433684"/>
    <lineage>
        <taxon>Eukaryota</taxon>
        <taxon>Metazoa</taxon>
        <taxon>Chordata</taxon>
        <taxon>Craniata</taxon>
        <taxon>Vertebrata</taxon>
        <taxon>Euteleostomi</taxon>
        <taxon>Actinopterygii</taxon>
        <taxon>Neopterygii</taxon>
        <taxon>Teleostei</taxon>
        <taxon>Neoteleostei</taxon>
        <taxon>Acanthomorphata</taxon>
        <taxon>Eupercaria</taxon>
        <taxon>Tetraodontiformes</taxon>
        <taxon>Tetradontoidea</taxon>
        <taxon>Tetraodontidae</taxon>
        <taxon>Takifugu</taxon>
    </lineage>
</organism>
<comment type="caution">
    <text evidence="13">The sequence shown here is derived from an EMBL/GenBank/DDBJ whole genome shotgun (WGS) entry which is preliminary data.</text>
</comment>
<feature type="domain" description="LRRCT" evidence="12">
    <location>
        <begin position="927"/>
        <end position="975"/>
    </location>
</feature>
<dbReference type="InterPro" id="IPR000372">
    <property type="entry name" value="LRRNT"/>
</dbReference>
<evidence type="ECO:0000256" key="3">
    <source>
        <dbReference type="ARBA" id="ARBA00022530"/>
    </source>
</evidence>
<dbReference type="Proteomes" id="UP000324091">
    <property type="component" value="Chromosome 1"/>
</dbReference>
<evidence type="ECO:0000256" key="6">
    <source>
        <dbReference type="ARBA" id="ARBA00022737"/>
    </source>
</evidence>
<dbReference type="InterPro" id="IPR032675">
    <property type="entry name" value="LRR_dom_sf"/>
</dbReference>
<dbReference type="Gene3D" id="3.80.10.10">
    <property type="entry name" value="Ribonuclease Inhibitor"/>
    <property type="match status" value="4"/>
</dbReference>
<reference evidence="13 14" key="1">
    <citation type="submission" date="2019-04" db="EMBL/GenBank/DDBJ databases">
        <title>Chromosome genome assembly for Takifugu flavidus.</title>
        <authorList>
            <person name="Xiao S."/>
        </authorList>
    </citation>
    <scope>NUCLEOTIDE SEQUENCE [LARGE SCALE GENOMIC DNA]</scope>
    <source>
        <strain evidence="13">HTHZ2018</strain>
        <tissue evidence="13">Muscle</tissue>
    </source>
</reference>
<dbReference type="SMART" id="SM00368">
    <property type="entry name" value="LRR_RI"/>
    <property type="match status" value="11"/>
</dbReference>
<dbReference type="Gene3D" id="1.25.40.200">
    <property type="entry name" value="Ran-GTPase activating protein 1, C-terminal domain"/>
    <property type="match status" value="1"/>
</dbReference>
<feature type="domain" description="LRRNT" evidence="11">
    <location>
        <begin position="620"/>
        <end position="654"/>
    </location>
</feature>
<proteinExistence type="inferred from homology"/>
<evidence type="ECO:0000256" key="10">
    <source>
        <dbReference type="SAM" id="MobiDB-lite"/>
    </source>
</evidence>
<keyword evidence="4" id="KW-0433">Leucine-rich repeat</keyword>
<keyword evidence="7" id="KW-1015">Disulfide bond</keyword>
<dbReference type="InterPro" id="IPR036720">
    <property type="entry name" value="RanGAP1_C_sf"/>
</dbReference>
<dbReference type="InterPro" id="IPR000483">
    <property type="entry name" value="Cys-rich_flank_reg_C"/>
</dbReference>
<feature type="region of interest" description="Disordered" evidence="10">
    <location>
        <begin position="1337"/>
        <end position="1391"/>
    </location>
</feature>
<accession>A0A5C6PT85</accession>
<dbReference type="CDD" id="cd00116">
    <property type="entry name" value="LRR_RI"/>
    <property type="match status" value="1"/>
</dbReference>
<dbReference type="GO" id="GO:0007165">
    <property type="term" value="P:signal transduction"/>
    <property type="evidence" value="ECO:0007669"/>
    <property type="project" value="InterPro"/>
</dbReference>
<keyword evidence="14" id="KW-1185">Reference proteome</keyword>
<dbReference type="PANTHER" id="PTHR24369:SF213">
    <property type="entry name" value="INSULIN LIKE GROWTH FACTOR BINDING PROTEIN ACID LABILE SUBUNIT"/>
    <property type="match status" value="1"/>
</dbReference>
<sequence>MASDDIAQLADTLAKTHVGDEELTIKGLGLKLDDAASVEELVREIEQHQSLRALCLEGNTMGVDAARAIAKALESKDMLQRCLGDALMCAGVRLTELDLSDNAFGPDGVKGIERLLKSPSCHTLRELKLNNCGMGVGGGKILAEALIECHRRSTEVGAPFRLRVFVAGRNRLENEGARALAKAFQLIGSLEEVHMPQNGINHAGVVALASAMRHNRELRVLNFNDNTFTKKGTLAMAKALTHLRSLQVVNFGDCLVRSEGAIALAAVIREGVPVLKELNLSYGEITEAAALVVARAVMDKPQMERLDLNGNCLGEDGCEALREVMEEMDKADMLGSLSEDEGEPDDEDNEDENEVCENSDEDDGDDEVNHCKDYNGGVIVGETGLIGEDSPERLRSPAKILAFISSPSQEKLLQLGEMRTQLQHQVDPSDAHKAADVLLKIASLYNEDSETKTAVFEIVDSLLMKLLSSSCFRSYCFLSTLLVMMGFLKGEEKTTKVSLVPGQLLCLEHAVQQEYFEPHHAALLQTFMSKNTDVLKSCSGAGERLSSALKKKSSPGVFGVQLASVLPAGGNKEGISDANCRRNARNDPNMMHPEKQLCPNTLWVLLLGLLLNIPATHPAKCPQQCICDQIQLNVACVRKNLTQVPPDVDEITVKLDLRGNDIQELPTGAFRHTPYLTHLSMQRCNIRHVKEGAFRGLGRLVFLNLANNNIEILYQESFDGLSSLKQLLIDHNRVEEIQPGAFSQLGFLNLLSITHNQLVYIPNLAFQGLQNIKWLRLSHNSLNYLDIEAFAGLFTLTRLSLDHNELQFFPTETMTRQAHMDYTPILICMDIHSHPTYLFSLSTSRLPEVTRLDLGYNPMTYLGEESVSMAKLTHLFLDHMSLQELSNTAVSRCPSLVHLDISYNQLRVIQPFSEGSPKLVRLNLAGNPISCNCYLRPLREWSIRYKVKLMGTCGGPAHMLGENLAAIYPAELRCQSQEAMLKAELEEASRIAPLPTEEPENKIKCPVNCVCEVVTQHSSCENRGHTKIPRGFSPDTRLLDLRGNHFHYIPSNSFPGVAQVVSLHLQRSKIVEVEEGAFSGMKGLIYLYLSENDLTSLSPDAFKGLPALTYLHLEKNRFTTFPKGAFKLVPSLLALHLENNAITRLEPDTLAGAEGLRSLYLTGNAISNVSPRALDRAGDLDTLHLGGNKLKEVPTEAMSKLGNLRDLRLSGNSIRWIGPNAFQPLGRSLKELYLDNMALEKMSQNSLAGLGPGLRSLFLEGNRLEEVPDFHPLTSLEVINLADNPLMCDCPLLPLRLWIEKVNLKVRATCNNPPEIKGRKIKDVHVFRACPGGETLPTAPAVTPPKLAKAPKANKPKPMHLSAHHMKMLKAKSKPRRSSPADRKSKRRVVA</sequence>
<comment type="subcellular location">
    <subcellularLocation>
        <location evidence="1">Secreted</location>
        <location evidence="1">Extracellular space</location>
        <location evidence="1">Extracellular matrix</location>
    </subcellularLocation>
</comment>
<keyword evidence="6" id="KW-0677">Repeat</keyword>
<dbReference type="SUPFAM" id="SSF69099">
    <property type="entry name" value="Ran-GTPase activating protein 1 (RanGAP1), C-terminal domain"/>
    <property type="match status" value="1"/>
</dbReference>
<dbReference type="InterPro" id="IPR003591">
    <property type="entry name" value="Leu-rich_rpt_typical-subtyp"/>
</dbReference>
<dbReference type="InterPro" id="IPR009109">
    <property type="entry name" value="Ran_GTPase_activating_1_C"/>
</dbReference>
<feature type="domain" description="LRRNT" evidence="11">
    <location>
        <begin position="1004"/>
        <end position="1038"/>
    </location>
</feature>
<keyword evidence="3" id="KW-0272">Extracellular matrix</keyword>
<evidence type="ECO:0000256" key="5">
    <source>
        <dbReference type="ARBA" id="ARBA00022729"/>
    </source>
</evidence>
<protein>
    <submittedName>
        <fullName evidence="13">Ran GTPase-activating protein 1</fullName>
    </submittedName>
</protein>
<dbReference type="PROSITE" id="PS51450">
    <property type="entry name" value="LRR"/>
    <property type="match status" value="2"/>
</dbReference>
<name>A0A5C6PT85_9TELE</name>
<dbReference type="SUPFAM" id="SSF52058">
    <property type="entry name" value="L domain-like"/>
    <property type="match status" value="2"/>
</dbReference>
<evidence type="ECO:0000256" key="2">
    <source>
        <dbReference type="ARBA" id="ARBA00022525"/>
    </source>
</evidence>
<dbReference type="Pfam" id="PF13516">
    <property type="entry name" value="LRR_6"/>
    <property type="match status" value="3"/>
</dbReference>
<evidence type="ECO:0000256" key="7">
    <source>
        <dbReference type="ARBA" id="ARBA00023157"/>
    </source>
</evidence>
<gene>
    <name evidence="13" type="ORF">D4764_01G0013750</name>
</gene>
<dbReference type="PANTHER" id="PTHR24369">
    <property type="entry name" value="ANTIGEN BSP, PUTATIVE-RELATED"/>
    <property type="match status" value="1"/>
</dbReference>
<evidence type="ECO:0000313" key="13">
    <source>
        <dbReference type="EMBL" id="TWW81560.1"/>
    </source>
</evidence>
<feature type="compositionally biased region" description="Basic residues" evidence="10">
    <location>
        <begin position="1352"/>
        <end position="1377"/>
    </location>
</feature>
<evidence type="ECO:0000259" key="12">
    <source>
        <dbReference type="SMART" id="SM00082"/>
    </source>
</evidence>
<dbReference type="GO" id="GO:0005096">
    <property type="term" value="F:GTPase activator activity"/>
    <property type="evidence" value="ECO:0007669"/>
    <property type="project" value="InterPro"/>
</dbReference>
<feature type="compositionally biased region" description="Low complexity" evidence="10">
    <location>
        <begin position="1337"/>
        <end position="1351"/>
    </location>
</feature>
<dbReference type="Pfam" id="PF13855">
    <property type="entry name" value="LRR_8"/>
    <property type="match status" value="6"/>
</dbReference>
<feature type="compositionally biased region" description="Acidic residues" evidence="10">
    <location>
        <begin position="338"/>
        <end position="366"/>
    </location>
</feature>
<evidence type="ECO:0000256" key="9">
    <source>
        <dbReference type="ARBA" id="ARBA00061422"/>
    </source>
</evidence>
<dbReference type="InterPro" id="IPR050541">
    <property type="entry name" value="LRR_TM_domain-containing"/>
</dbReference>
<dbReference type="InterPro" id="IPR001611">
    <property type="entry name" value="Leu-rich_rpt"/>
</dbReference>
<feature type="region of interest" description="Disordered" evidence="10">
    <location>
        <begin position="336"/>
        <end position="369"/>
    </location>
</feature>